<organism evidence="2">
    <name type="scientific">mine drainage metagenome</name>
    <dbReference type="NCBI Taxonomy" id="410659"/>
    <lineage>
        <taxon>unclassified sequences</taxon>
        <taxon>metagenomes</taxon>
        <taxon>ecological metagenomes</taxon>
    </lineage>
</organism>
<comment type="caution">
    <text evidence="2">The sequence shown here is derived from an EMBL/GenBank/DDBJ whole genome shotgun (WGS) entry which is preliminary data.</text>
</comment>
<evidence type="ECO:0000259" key="1">
    <source>
        <dbReference type="Pfam" id="PF01243"/>
    </source>
</evidence>
<name>T0YQC7_9ZZZZ</name>
<reference evidence="2" key="2">
    <citation type="journal article" date="2014" name="ISME J.">
        <title>Microbial stratification in low pH oxic and suboxic macroscopic growths along an acid mine drainage.</title>
        <authorList>
            <person name="Mendez-Garcia C."/>
            <person name="Mesa V."/>
            <person name="Sprenger R.R."/>
            <person name="Richter M."/>
            <person name="Diez M.S."/>
            <person name="Solano J."/>
            <person name="Bargiela R."/>
            <person name="Golyshina O.V."/>
            <person name="Manteca A."/>
            <person name="Ramos J.L."/>
            <person name="Gallego J.R."/>
            <person name="Llorente I."/>
            <person name="Martins Dos Santos V.A."/>
            <person name="Jensen O.N."/>
            <person name="Pelaez A.I."/>
            <person name="Sanchez J."/>
            <person name="Ferrer M."/>
        </authorList>
    </citation>
    <scope>NUCLEOTIDE SEQUENCE</scope>
</reference>
<sequence length="176" mass="20667">MDIFTIRFSDKVIDVKNFDWKRYITECLNSTGFCTVATREENGVWANPVYFAYDDKFNIYYISPPNARHMRNTRKDGRCALTIFSTNFSPDGDVWGVYIEGKAVIVPDREVENAYKVYFKRRFPKTGKDEDPPLAYKGGTAAWKFVKIVPLHVYYFDTRFFDEVRQEVPMSKLCRT</sequence>
<dbReference type="Gene3D" id="2.30.110.10">
    <property type="entry name" value="Electron Transport, Fmn-binding Protein, Chain A"/>
    <property type="match status" value="1"/>
</dbReference>
<dbReference type="Pfam" id="PF01243">
    <property type="entry name" value="PNPOx_N"/>
    <property type="match status" value="1"/>
</dbReference>
<gene>
    <name evidence="2" type="ORF">B2A_12438</name>
</gene>
<proteinExistence type="predicted"/>
<dbReference type="EMBL" id="AUZZ01008971">
    <property type="protein sequence ID" value="EQD35323.1"/>
    <property type="molecule type" value="Genomic_DNA"/>
</dbReference>
<reference evidence="2" key="1">
    <citation type="submission" date="2013-08" db="EMBL/GenBank/DDBJ databases">
        <authorList>
            <person name="Mendez C."/>
            <person name="Richter M."/>
            <person name="Ferrer M."/>
            <person name="Sanchez J."/>
        </authorList>
    </citation>
    <scope>NUCLEOTIDE SEQUENCE</scope>
</reference>
<feature type="domain" description="Pyridoxamine 5'-phosphate oxidase N-terminal" evidence="1">
    <location>
        <begin position="24"/>
        <end position="121"/>
    </location>
</feature>
<dbReference type="InterPro" id="IPR012349">
    <property type="entry name" value="Split_barrel_FMN-bd"/>
</dbReference>
<dbReference type="SUPFAM" id="SSF50475">
    <property type="entry name" value="FMN-binding split barrel"/>
    <property type="match status" value="1"/>
</dbReference>
<protein>
    <submittedName>
        <fullName evidence="2">Pyridoxamine 5'-phosphate oxidase-related FMN-binding protein</fullName>
    </submittedName>
</protein>
<dbReference type="AlphaFoldDB" id="T0YQC7"/>
<evidence type="ECO:0000313" key="2">
    <source>
        <dbReference type="EMBL" id="EQD35323.1"/>
    </source>
</evidence>
<accession>T0YQC7</accession>
<dbReference type="InterPro" id="IPR011576">
    <property type="entry name" value="Pyridox_Oxase_N"/>
</dbReference>